<feature type="domain" description="DUF2726" evidence="1">
    <location>
        <begin position="60"/>
        <end position="179"/>
    </location>
</feature>
<gene>
    <name evidence="2" type="ORF">NCTC11091_00604</name>
</gene>
<protein>
    <submittedName>
        <fullName evidence="2">Protein of uncharacterized function (DUF2726)</fullName>
    </submittedName>
</protein>
<accession>A0A378Q1Z3</accession>
<evidence type="ECO:0000313" key="2">
    <source>
        <dbReference type="EMBL" id="STY94831.1"/>
    </source>
</evidence>
<dbReference type="Pfam" id="PF10881">
    <property type="entry name" value="DUF2726"/>
    <property type="match status" value="1"/>
</dbReference>
<proteinExistence type="predicted"/>
<reference evidence="2 3" key="1">
    <citation type="submission" date="2018-06" db="EMBL/GenBank/DDBJ databases">
        <authorList>
            <consortium name="Pathogen Informatics"/>
            <person name="Doyle S."/>
        </authorList>
    </citation>
    <scope>NUCLEOTIDE SEQUENCE [LARGE SCALE GENOMIC DNA]</scope>
    <source>
        <strain evidence="2 3">NCTC11091</strain>
    </source>
</reference>
<evidence type="ECO:0000313" key="3">
    <source>
        <dbReference type="Proteomes" id="UP000255193"/>
    </source>
</evidence>
<dbReference type="InterPro" id="IPR024402">
    <property type="entry name" value="DUF2726"/>
</dbReference>
<name>A0A378Q1Z3_9GAMM</name>
<dbReference type="Gene3D" id="3.40.960.10">
    <property type="entry name" value="VSR Endonuclease"/>
    <property type="match status" value="1"/>
</dbReference>
<sequence length="183" mass="20908">MTKAVAAIMILAFLAVALLLWLSRAAHTPAYSHHQRTHNRRKNHPVKGDELAVWPFQPMPLMTNTEVAFFVQLQQALPEYLIFSQVQLSRIIAPLDDTNAAFWFNRICRMSIDYVIVDTDGQRVLLAIELDDHTHNTAKRQQQDRKKDKALTSAGLPVVRFDCTQLPNISVLRQTLYDAMTRA</sequence>
<dbReference type="Proteomes" id="UP000255193">
    <property type="component" value="Unassembled WGS sequence"/>
</dbReference>
<dbReference type="AlphaFoldDB" id="A0A378Q1Z3"/>
<dbReference type="EMBL" id="UGQA01000001">
    <property type="protein sequence ID" value="STY94831.1"/>
    <property type="molecule type" value="Genomic_DNA"/>
</dbReference>
<dbReference type="RefSeq" id="WP_245945298.1">
    <property type="nucleotide sequence ID" value="NZ_MXAO01000083.1"/>
</dbReference>
<evidence type="ECO:0000259" key="1">
    <source>
        <dbReference type="Pfam" id="PF10881"/>
    </source>
</evidence>
<organism evidence="2 3">
    <name type="scientific">Faucicola atlantae</name>
    <dbReference type="NCBI Taxonomy" id="34059"/>
    <lineage>
        <taxon>Bacteria</taxon>
        <taxon>Pseudomonadati</taxon>
        <taxon>Pseudomonadota</taxon>
        <taxon>Gammaproteobacteria</taxon>
        <taxon>Moraxellales</taxon>
        <taxon>Moraxellaceae</taxon>
        <taxon>Faucicola</taxon>
    </lineage>
</organism>